<dbReference type="EC" id="6.3.3.3" evidence="9"/>
<dbReference type="STRING" id="106634.TVD_12555"/>
<evidence type="ECO:0000256" key="10">
    <source>
        <dbReference type="SAM" id="MobiDB-lite"/>
    </source>
</evidence>
<comment type="pathway">
    <text evidence="9">Cofactor biosynthesis; biotin biosynthesis; biotin from 7,8-diaminononanoate: step 1/2.</text>
</comment>
<keyword evidence="7 9" id="KW-0460">Magnesium</keyword>
<dbReference type="RefSeq" id="WP_047251736.1">
    <property type="nucleotide sequence ID" value="NZ_CP011367.1"/>
</dbReference>
<dbReference type="GO" id="GO:0000287">
    <property type="term" value="F:magnesium ion binding"/>
    <property type="evidence" value="ECO:0007669"/>
    <property type="project" value="UniProtKB-UniRule"/>
</dbReference>
<feature type="region of interest" description="Disordered" evidence="10">
    <location>
        <begin position="41"/>
        <end position="60"/>
    </location>
</feature>
<feature type="binding site" evidence="9">
    <location>
        <position position="63"/>
    </location>
    <ligand>
        <name>ATP</name>
        <dbReference type="ChEBI" id="CHEBI:30616"/>
    </ligand>
</feature>
<evidence type="ECO:0000256" key="6">
    <source>
        <dbReference type="ARBA" id="ARBA00022840"/>
    </source>
</evidence>
<sequence>MSPTQTGAPPQGLFVTGTDTGVGKTFVSCALLELWRDRGLRPQPRKPVESGCPPGPDGLRPEDGLNLTHAAGLPDTAIEQVTPWRFPDAIAPDQAAANQGVRLTIAELAAACAADGTGPRLVEGAGGFYSPLCADGLNADLAEALGLPVLLVAEDRLGTLNTCLLTLEALERRGLQLAGIVLNRRRTDADPRLDNAAALRSRTSAPIIESAEGIARAALAQKLSTSKLSGRTPPEDSRS</sequence>
<dbReference type="Pfam" id="PF13500">
    <property type="entry name" value="AAA_26"/>
    <property type="match status" value="1"/>
</dbReference>
<evidence type="ECO:0000256" key="1">
    <source>
        <dbReference type="ARBA" id="ARBA00022490"/>
    </source>
</evidence>
<keyword evidence="4 9" id="KW-0547">Nucleotide-binding</keyword>
<organism evidence="11 12">
    <name type="scientific">Thioalkalivibrio versutus</name>
    <dbReference type="NCBI Taxonomy" id="106634"/>
    <lineage>
        <taxon>Bacteria</taxon>
        <taxon>Pseudomonadati</taxon>
        <taxon>Pseudomonadota</taxon>
        <taxon>Gammaproteobacteria</taxon>
        <taxon>Chromatiales</taxon>
        <taxon>Ectothiorhodospiraceae</taxon>
        <taxon>Thioalkalivibrio</taxon>
    </lineage>
</organism>
<feature type="binding site" evidence="9">
    <location>
        <begin position="123"/>
        <end position="126"/>
    </location>
    <ligand>
        <name>ATP</name>
        <dbReference type="ChEBI" id="CHEBI:30616"/>
    </ligand>
</feature>
<comment type="subcellular location">
    <subcellularLocation>
        <location evidence="9">Cytoplasm</location>
    </subcellularLocation>
</comment>
<keyword evidence="2 9" id="KW-0436">Ligase</keyword>
<comment type="similarity">
    <text evidence="9">Belongs to the dethiobiotin synthetase family.</text>
</comment>
<dbReference type="PANTHER" id="PTHR43210">
    <property type="entry name" value="DETHIOBIOTIN SYNTHETASE"/>
    <property type="match status" value="1"/>
</dbReference>
<comment type="catalytic activity">
    <reaction evidence="8">
        <text>(7R,8S)-8-amino-7-(carboxyamino)nonanoate + ATP = (4R,5S)-dethiobiotin + ADP + phosphate + H(+)</text>
        <dbReference type="Rhea" id="RHEA:63684"/>
        <dbReference type="ChEBI" id="CHEBI:15378"/>
        <dbReference type="ChEBI" id="CHEBI:30616"/>
        <dbReference type="ChEBI" id="CHEBI:43474"/>
        <dbReference type="ChEBI" id="CHEBI:149470"/>
        <dbReference type="ChEBI" id="CHEBI:149473"/>
        <dbReference type="ChEBI" id="CHEBI:456216"/>
    </reaction>
</comment>
<evidence type="ECO:0000256" key="5">
    <source>
        <dbReference type="ARBA" id="ARBA00022756"/>
    </source>
</evidence>
<comment type="cofactor">
    <cofactor evidence="9">
        <name>Mg(2+)</name>
        <dbReference type="ChEBI" id="CHEBI:18420"/>
    </cofactor>
</comment>
<feature type="binding site" evidence="9">
    <location>
        <position position="50"/>
    </location>
    <ligand>
        <name>substrate</name>
    </ligand>
</feature>
<dbReference type="SUPFAM" id="SSF52540">
    <property type="entry name" value="P-loop containing nucleoside triphosphate hydrolases"/>
    <property type="match status" value="1"/>
</dbReference>
<comment type="function">
    <text evidence="9">Catalyzes a mechanistically unusual reaction, the ATP-dependent insertion of CO2 between the N7 and N8 nitrogen atoms of 7,8-diaminopelargonic acid (DAPA, also called 7,8-diammoniononanoate) to form a ureido ring.</text>
</comment>
<dbReference type="AlphaFoldDB" id="A0A0G3G4H3"/>
<dbReference type="GO" id="GO:0005829">
    <property type="term" value="C:cytosol"/>
    <property type="evidence" value="ECO:0007669"/>
    <property type="project" value="TreeGrafter"/>
</dbReference>
<accession>A0A0G3G4H3</accession>
<keyword evidence="5 9" id="KW-0093">Biotin biosynthesis</keyword>
<dbReference type="GO" id="GO:0005524">
    <property type="term" value="F:ATP binding"/>
    <property type="evidence" value="ECO:0007669"/>
    <property type="project" value="UniProtKB-UniRule"/>
</dbReference>
<keyword evidence="1 9" id="KW-0963">Cytoplasm</keyword>
<dbReference type="KEGG" id="tvr:TVD_12555"/>
<comment type="subunit">
    <text evidence="9">Homodimer.</text>
</comment>
<name>A0A0G3G4H3_9GAMM</name>
<dbReference type="GO" id="GO:0004141">
    <property type="term" value="F:dethiobiotin synthase activity"/>
    <property type="evidence" value="ECO:0007669"/>
    <property type="project" value="UniProtKB-UniRule"/>
</dbReference>
<feature type="binding site" evidence="9">
    <location>
        <position position="25"/>
    </location>
    <ligand>
        <name>Mg(2+)</name>
        <dbReference type="ChEBI" id="CHEBI:18420"/>
    </ligand>
</feature>
<evidence type="ECO:0000313" key="12">
    <source>
        <dbReference type="Proteomes" id="UP000064201"/>
    </source>
</evidence>
<feature type="binding site" evidence="9">
    <location>
        <position position="123"/>
    </location>
    <ligand>
        <name>Mg(2+)</name>
        <dbReference type="ChEBI" id="CHEBI:18420"/>
    </ligand>
</feature>
<proteinExistence type="inferred from homology"/>
<dbReference type="InterPro" id="IPR027417">
    <property type="entry name" value="P-loop_NTPase"/>
</dbReference>
<protein>
    <recommendedName>
        <fullName evidence="9">ATP-dependent dethiobiotin synthetase BioD</fullName>
        <ecNumber evidence="9">6.3.3.3</ecNumber>
    </recommendedName>
    <alternativeName>
        <fullName evidence="9">DTB synthetase</fullName>
        <shortName evidence="9">DTBS</shortName>
    </alternativeName>
    <alternativeName>
        <fullName evidence="9">Dethiobiotin synthase</fullName>
    </alternativeName>
</protein>
<evidence type="ECO:0000256" key="8">
    <source>
        <dbReference type="ARBA" id="ARBA00047386"/>
    </source>
</evidence>
<reference evidence="11 12" key="1">
    <citation type="submission" date="2015-04" db="EMBL/GenBank/DDBJ databases">
        <title>Complete Sequence for the Genome of the Thioalkalivibrio versutus D301.</title>
        <authorList>
            <person name="Mu T."/>
            <person name="Zhou J."/>
            <person name="Xu X."/>
        </authorList>
    </citation>
    <scope>NUCLEOTIDE SEQUENCE [LARGE SCALE GENOMIC DNA]</scope>
    <source>
        <strain evidence="11 12">D301</strain>
    </source>
</reference>
<evidence type="ECO:0000256" key="9">
    <source>
        <dbReference type="HAMAP-Rule" id="MF_00336"/>
    </source>
</evidence>
<evidence type="ECO:0000256" key="2">
    <source>
        <dbReference type="ARBA" id="ARBA00022598"/>
    </source>
</evidence>
<evidence type="ECO:0000256" key="4">
    <source>
        <dbReference type="ARBA" id="ARBA00022741"/>
    </source>
</evidence>
<comment type="caution">
    <text evidence="9">Lacks conserved residue(s) required for the propagation of feature annotation.</text>
</comment>
<dbReference type="EMBL" id="CP011367">
    <property type="protein sequence ID" value="AKJ96135.1"/>
    <property type="molecule type" value="Genomic_DNA"/>
</dbReference>
<keyword evidence="3 9" id="KW-0479">Metal-binding</keyword>
<dbReference type="PANTHER" id="PTHR43210:SF2">
    <property type="entry name" value="ATP-DEPENDENT DETHIOBIOTIN SYNTHETASE BIOD 2"/>
    <property type="match status" value="1"/>
</dbReference>
<evidence type="ECO:0000256" key="3">
    <source>
        <dbReference type="ARBA" id="ARBA00022723"/>
    </source>
</evidence>
<evidence type="ECO:0000313" key="11">
    <source>
        <dbReference type="EMBL" id="AKJ96135.1"/>
    </source>
</evidence>
<feature type="binding site" evidence="9">
    <location>
        <position position="63"/>
    </location>
    <ligand>
        <name>Mg(2+)</name>
        <dbReference type="ChEBI" id="CHEBI:18420"/>
    </ligand>
</feature>
<dbReference type="GO" id="GO:0009102">
    <property type="term" value="P:biotin biosynthetic process"/>
    <property type="evidence" value="ECO:0007669"/>
    <property type="project" value="UniProtKB-UniRule"/>
</dbReference>
<dbReference type="PIRSF" id="PIRSF006755">
    <property type="entry name" value="DTB_synth"/>
    <property type="match status" value="1"/>
</dbReference>
<dbReference type="Gene3D" id="3.40.50.300">
    <property type="entry name" value="P-loop containing nucleotide triphosphate hydrolases"/>
    <property type="match status" value="1"/>
</dbReference>
<comment type="catalytic activity">
    <reaction evidence="9">
        <text>(7R,8S)-7,8-diammoniononanoate + CO2 + ATP = (4R,5S)-dethiobiotin + ADP + phosphate + 3 H(+)</text>
        <dbReference type="Rhea" id="RHEA:15805"/>
        <dbReference type="ChEBI" id="CHEBI:15378"/>
        <dbReference type="ChEBI" id="CHEBI:16526"/>
        <dbReference type="ChEBI" id="CHEBI:30616"/>
        <dbReference type="ChEBI" id="CHEBI:43474"/>
        <dbReference type="ChEBI" id="CHEBI:149469"/>
        <dbReference type="ChEBI" id="CHEBI:149473"/>
        <dbReference type="ChEBI" id="CHEBI:456216"/>
        <dbReference type="EC" id="6.3.3.3"/>
    </reaction>
</comment>
<dbReference type="CDD" id="cd03109">
    <property type="entry name" value="DTBS"/>
    <property type="match status" value="1"/>
</dbReference>
<gene>
    <name evidence="9" type="primary">bioD</name>
    <name evidence="11" type="ORF">TVD_12555</name>
</gene>
<dbReference type="OrthoDB" id="9802097at2"/>
<dbReference type="Proteomes" id="UP000064201">
    <property type="component" value="Chromosome"/>
</dbReference>
<dbReference type="HAMAP" id="MF_00336">
    <property type="entry name" value="BioD"/>
    <property type="match status" value="1"/>
</dbReference>
<feature type="binding site" evidence="9">
    <location>
        <begin position="21"/>
        <end position="26"/>
    </location>
    <ligand>
        <name>ATP</name>
        <dbReference type="ChEBI" id="CHEBI:30616"/>
    </ligand>
</feature>
<dbReference type="NCBIfam" id="TIGR00347">
    <property type="entry name" value="bioD"/>
    <property type="match status" value="1"/>
</dbReference>
<dbReference type="PATRIC" id="fig|106634.4.peg.2559"/>
<evidence type="ECO:0000256" key="7">
    <source>
        <dbReference type="ARBA" id="ARBA00022842"/>
    </source>
</evidence>
<feature type="binding site" evidence="9">
    <location>
        <begin position="183"/>
        <end position="184"/>
    </location>
    <ligand>
        <name>ATP</name>
        <dbReference type="ChEBI" id="CHEBI:30616"/>
    </ligand>
</feature>
<keyword evidence="12" id="KW-1185">Reference proteome</keyword>
<dbReference type="UniPathway" id="UPA00078">
    <property type="reaction ID" value="UER00161"/>
</dbReference>
<feature type="active site" evidence="9">
    <location>
        <position position="46"/>
    </location>
</feature>
<keyword evidence="6 9" id="KW-0067">ATP-binding</keyword>
<dbReference type="InterPro" id="IPR004472">
    <property type="entry name" value="DTB_synth_BioD"/>
</dbReference>